<dbReference type="eggNOG" id="ENOG502RXNQ">
    <property type="taxonomic scope" value="Eukaryota"/>
</dbReference>
<dbReference type="EMBL" id="GL376603">
    <property type="status" value="NOT_ANNOTATED_CDS"/>
    <property type="molecule type" value="Genomic_DNA"/>
</dbReference>
<evidence type="ECO:0000256" key="11">
    <source>
        <dbReference type="SAM" id="MobiDB-lite"/>
    </source>
</evidence>
<reference evidence="13" key="2">
    <citation type="submission" date="2010-04" db="EMBL/GenBank/DDBJ databases">
        <authorList>
            <person name="Buell R."/>
            <person name="Hamilton J."/>
            <person name="Hostetler J."/>
        </authorList>
    </citation>
    <scope>NUCLEOTIDE SEQUENCE [LARGE SCALE GENOMIC DNA]</scope>
    <source>
        <strain evidence="13">DAOM:BR144</strain>
    </source>
</reference>
<keyword evidence="8" id="KW-0966">Cell projection</keyword>
<dbReference type="PANTHER" id="PTHR14517">
    <property type="entry name" value="RIB43A-RELATED"/>
    <property type="match status" value="1"/>
</dbReference>
<dbReference type="OMA" id="NLCRAIN"/>
<protein>
    <recommendedName>
        <fullName evidence="14">RIB43A-like with coiled-coils protein 1</fullName>
    </recommendedName>
</protein>
<dbReference type="STRING" id="431595.K3WDU2"/>
<evidence type="ECO:0000256" key="6">
    <source>
        <dbReference type="ARBA" id="ARBA00023069"/>
    </source>
</evidence>
<feature type="region of interest" description="Disordered" evidence="11">
    <location>
        <begin position="51"/>
        <end position="72"/>
    </location>
</feature>
<proteinExistence type="inferred from homology"/>
<dbReference type="InParanoid" id="K3WDU2"/>
<keyword evidence="6" id="KW-0969">Cilium</keyword>
<evidence type="ECO:0000256" key="1">
    <source>
        <dbReference type="ARBA" id="ARBA00004611"/>
    </source>
</evidence>
<dbReference type="InterPro" id="IPR008805">
    <property type="entry name" value="RIB43A"/>
</dbReference>
<keyword evidence="13" id="KW-1185">Reference proteome</keyword>
<comment type="subcellular location">
    <subcellularLocation>
        <location evidence="1">Cytoplasm</location>
        <location evidence="1">Cytoskeleton</location>
        <location evidence="1">Flagellum axoneme</location>
    </subcellularLocation>
</comment>
<evidence type="ECO:0000256" key="10">
    <source>
        <dbReference type="SAM" id="Coils"/>
    </source>
</evidence>
<dbReference type="AlphaFoldDB" id="K3WDU2"/>
<feature type="compositionally biased region" description="Basic and acidic residues" evidence="11">
    <location>
        <begin position="333"/>
        <end position="361"/>
    </location>
</feature>
<evidence type="ECO:0000256" key="9">
    <source>
        <dbReference type="ARBA" id="ARBA00046435"/>
    </source>
</evidence>
<dbReference type="Proteomes" id="UP000019132">
    <property type="component" value="Unassembled WGS sequence"/>
</dbReference>
<evidence type="ECO:0000256" key="3">
    <source>
        <dbReference type="ARBA" id="ARBA00022490"/>
    </source>
</evidence>
<evidence type="ECO:0000256" key="2">
    <source>
        <dbReference type="ARBA" id="ARBA00006875"/>
    </source>
</evidence>
<comment type="subunit">
    <text evidence="9">Microtubule inner protein component of sperm flagellar doublet microtubules.</text>
</comment>
<feature type="region of interest" description="Disordered" evidence="11">
    <location>
        <begin position="333"/>
        <end position="364"/>
    </location>
</feature>
<keyword evidence="4" id="KW-0282">Flagellum</keyword>
<dbReference type="HOGENOM" id="CLU_740778_0_0_1"/>
<keyword evidence="7" id="KW-0206">Cytoskeleton</keyword>
<accession>K3WDU2</accession>
<evidence type="ECO:0000256" key="5">
    <source>
        <dbReference type="ARBA" id="ARBA00023054"/>
    </source>
</evidence>
<keyword evidence="3" id="KW-0963">Cytoplasm</keyword>
<dbReference type="VEuPathDB" id="FungiDB:PYU1_G003128"/>
<dbReference type="EnsemblProtists" id="PYU1_T003133">
    <property type="protein sequence ID" value="PYU1_T003133"/>
    <property type="gene ID" value="PYU1_G003128"/>
</dbReference>
<organism evidence="12 13">
    <name type="scientific">Globisporangium ultimum (strain ATCC 200006 / CBS 805.95 / DAOM BR144)</name>
    <name type="common">Pythium ultimum</name>
    <dbReference type="NCBI Taxonomy" id="431595"/>
    <lineage>
        <taxon>Eukaryota</taxon>
        <taxon>Sar</taxon>
        <taxon>Stramenopiles</taxon>
        <taxon>Oomycota</taxon>
        <taxon>Peronosporomycetes</taxon>
        <taxon>Pythiales</taxon>
        <taxon>Pythiaceae</taxon>
        <taxon>Globisporangium</taxon>
    </lineage>
</organism>
<comment type="similarity">
    <text evidence="2">Belongs to the RIB43A family.</text>
</comment>
<reference evidence="12" key="3">
    <citation type="submission" date="2015-02" db="UniProtKB">
        <authorList>
            <consortium name="EnsemblProtists"/>
        </authorList>
    </citation>
    <scope>IDENTIFICATION</scope>
    <source>
        <strain evidence="12">DAOM BR144</strain>
    </source>
</reference>
<reference evidence="13" key="1">
    <citation type="journal article" date="2010" name="Genome Biol.">
        <title>Genome sequence of the necrotrophic plant pathogen Pythium ultimum reveals original pathogenicity mechanisms and effector repertoire.</title>
        <authorList>
            <person name="Levesque C.A."/>
            <person name="Brouwer H."/>
            <person name="Cano L."/>
            <person name="Hamilton J.P."/>
            <person name="Holt C."/>
            <person name="Huitema E."/>
            <person name="Raffaele S."/>
            <person name="Robideau G.P."/>
            <person name="Thines M."/>
            <person name="Win J."/>
            <person name="Zerillo M.M."/>
            <person name="Beakes G.W."/>
            <person name="Boore J.L."/>
            <person name="Busam D."/>
            <person name="Dumas B."/>
            <person name="Ferriera S."/>
            <person name="Fuerstenberg S.I."/>
            <person name="Gachon C.M."/>
            <person name="Gaulin E."/>
            <person name="Govers F."/>
            <person name="Grenville-Briggs L."/>
            <person name="Horner N."/>
            <person name="Hostetler J."/>
            <person name="Jiang R.H."/>
            <person name="Johnson J."/>
            <person name="Krajaejun T."/>
            <person name="Lin H."/>
            <person name="Meijer H.J."/>
            <person name="Moore B."/>
            <person name="Morris P."/>
            <person name="Phuntmart V."/>
            <person name="Puiu D."/>
            <person name="Shetty J."/>
            <person name="Stajich J.E."/>
            <person name="Tripathy S."/>
            <person name="Wawra S."/>
            <person name="van West P."/>
            <person name="Whitty B.R."/>
            <person name="Coutinho P.M."/>
            <person name="Henrissat B."/>
            <person name="Martin F."/>
            <person name="Thomas P.D."/>
            <person name="Tyler B.M."/>
            <person name="De Vries R.P."/>
            <person name="Kamoun S."/>
            <person name="Yandell M."/>
            <person name="Tisserat N."/>
            <person name="Buell C.R."/>
        </authorList>
    </citation>
    <scope>NUCLEOTIDE SEQUENCE</scope>
    <source>
        <strain evidence="13">DAOM:BR144</strain>
    </source>
</reference>
<keyword evidence="5 10" id="KW-0175">Coiled coil</keyword>
<evidence type="ECO:0000256" key="8">
    <source>
        <dbReference type="ARBA" id="ARBA00023273"/>
    </source>
</evidence>
<dbReference type="PANTHER" id="PTHR14517:SF6">
    <property type="entry name" value="RE41410P"/>
    <property type="match status" value="1"/>
</dbReference>
<evidence type="ECO:0000256" key="7">
    <source>
        <dbReference type="ARBA" id="ARBA00023212"/>
    </source>
</evidence>
<sequence>MVVGGIVAGPEDKEALRLEARRQREVERTKKLGPGRLRNIGADIAGVKNQIEEKKRQEEAEKEAKRLEDEENESIRRYLLQVESEDALAKRKELLTLRNDWRYQAAQREEARQHDAYIRSIGIDPDTCAPGAAQKFGGEDVSRLERLRMQALQSKQWSQQLTEERKQREDKEKQEQDAYMSYLFEIERLQQSLHQANERERVHIASEIQRYNQMILDEKREQERRRQQMEQQQNAQEIQYVLQSNLVSENPYQAALPGVPFDQRVRVDHWKGFSGDQTKQFLSQNDQLLTEKARHAEQMRQQQLDEARQQAELHRILVEEEYNSQKKRAQVELEIKQDRERQAREAAERERKNTEQAHGKFEPGFFQAFGRSYR</sequence>
<evidence type="ECO:0000313" key="13">
    <source>
        <dbReference type="Proteomes" id="UP000019132"/>
    </source>
</evidence>
<evidence type="ECO:0008006" key="14">
    <source>
        <dbReference type="Google" id="ProtNLM"/>
    </source>
</evidence>
<feature type="coiled-coil region" evidence="10">
    <location>
        <begin position="212"/>
        <end position="239"/>
    </location>
</feature>
<dbReference type="Pfam" id="PF05914">
    <property type="entry name" value="RIB43A"/>
    <property type="match status" value="1"/>
</dbReference>
<evidence type="ECO:0000256" key="4">
    <source>
        <dbReference type="ARBA" id="ARBA00022846"/>
    </source>
</evidence>
<name>K3WDU2_GLOUD</name>
<evidence type="ECO:0000313" key="12">
    <source>
        <dbReference type="EnsemblProtists" id="PYU1_T003133"/>
    </source>
</evidence>